<keyword evidence="2" id="KW-1185">Reference proteome</keyword>
<dbReference type="AlphaFoldDB" id="A0A392RTS7"/>
<protein>
    <submittedName>
        <fullName evidence="1">Uncharacterized protein</fullName>
    </submittedName>
</protein>
<evidence type="ECO:0000313" key="2">
    <source>
        <dbReference type="Proteomes" id="UP000265520"/>
    </source>
</evidence>
<dbReference type="Proteomes" id="UP000265520">
    <property type="component" value="Unassembled WGS sequence"/>
</dbReference>
<reference evidence="1 2" key="1">
    <citation type="journal article" date="2018" name="Front. Plant Sci.">
        <title>Red Clover (Trifolium pratense) and Zigzag Clover (T. medium) - A Picture of Genomic Similarities and Differences.</title>
        <authorList>
            <person name="Dluhosova J."/>
            <person name="Istvanek J."/>
            <person name="Nedelnik J."/>
            <person name="Repkova J."/>
        </authorList>
    </citation>
    <scope>NUCLEOTIDE SEQUENCE [LARGE SCALE GENOMIC DNA]</scope>
    <source>
        <strain evidence="2">cv. 10/8</strain>
        <tissue evidence="1">Leaf</tissue>
    </source>
</reference>
<evidence type="ECO:0000313" key="1">
    <source>
        <dbReference type="EMBL" id="MCI39779.1"/>
    </source>
</evidence>
<comment type="caution">
    <text evidence="1">The sequence shown here is derived from an EMBL/GenBank/DDBJ whole genome shotgun (WGS) entry which is preliminary data.</text>
</comment>
<organism evidence="1 2">
    <name type="scientific">Trifolium medium</name>
    <dbReference type="NCBI Taxonomy" id="97028"/>
    <lineage>
        <taxon>Eukaryota</taxon>
        <taxon>Viridiplantae</taxon>
        <taxon>Streptophyta</taxon>
        <taxon>Embryophyta</taxon>
        <taxon>Tracheophyta</taxon>
        <taxon>Spermatophyta</taxon>
        <taxon>Magnoliopsida</taxon>
        <taxon>eudicotyledons</taxon>
        <taxon>Gunneridae</taxon>
        <taxon>Pentapetalae</taxon>
        <taxon>rosids</taxon>
        <taxon>fabids</taxon>
        <taxon>Fabales</taxon>
        <taxon>Fabaceae</taxon>
        <taxon>Papilionoideae</taxon>
        <taxon>50 kb inversion clade</taxon>
        <taxon>NPAAA clade</taxon>
        <taxon>Hologalegina</taxon>
        <taxon>IRL clade</taxon>
        <taxon>Trifolieae</taxon>
        <taxon>Trifolium</taxon>
    </lineage>
</organism>
<name>A0A392RTS7_9FABA</name>
<sequence>MKNAENAAAYIWLRVLAPSAIYPAPGAGHRSQTNNNTAGLRLAPSPLRLAPKAVPKPVFFLLNYKANTNNWRPP</sequence>
<accession>A0A392RTS7</accession>
<proteinExistence type="predicted"/>
<dbReference type="EMBL" id="LXQA010271702">
    <property type="protein sequence ID" value="MCI39779.1"/>
    <property type="molecule type" value="Genomic_DNA"/>
</dbReference>